<keyword evidence="8" id="KW-1185">Reference proteome</keyword>
<comment type="caution">
    <text evidence="7">The sequence shown here is derived from an EMBL/GenBank/DDBJ whole genome shotgun (WGS) entry which is preliminary data.</text>
</comment>
<dbReference type="InterPro" id="IPR029058">
    <property type="entry name" value="AB_hydrolase_fold"/>
</dbReference>
<dbReference type="PANTHER" id="PTHR47470:SF1">
    <property type="entry name" value="FAD-DEPENDENT OXIDOREDUCTASE 2 FAD BINDING DOMAIN-CONTAINING PROTEIN"/>
    <property type="match status" value="1"/>
</dbReference>
<keyword evidence="4" id="KW-0274">FAD</keyword>
<evidence type="ECO:0000256" key="5">
    <source>
        <dbReference type="ARBA" id="ARBA00023002"/>
    </source>
</evidence>
<evidence type="ECO:0000256" key="1">
    <source>
        <dbReference type="ARBA" id="ARBA00001974"/>
    </source>
</evidence>
<protein>
    <submittedName>
        <fullName evidence="7">Alpha/beta fold hydrolase</fullName>
    </submittedName>
</protein>
<dbReference type="PANTHER" id="PTHR47470">
    <property type="entry name" value="CHOLESTEROL OXIDASE"/>
    <property type="match status" value="1"/>
</dbReference>
<dbReference type="InterPro" id="IPR052542">
    <property type="entry name" value="Cholesterol_Oxidase"/>
</dbReference>
<comment type="similarity">
    <text evidence="2">Belongs to the GMC oxidoreductase family.</text>
</comment>
<comment type="cofactor">
    <cofactor evidence="1">
        <name>FAD</name>
        <dbReference type="ChEBI" id="CHEBI:57692"/>
    </cofactor>
</comment>
<dbReference type="GO" id="GO:0016787">
    <property type="term" value="F:hydrolase activity"/>
    <property type="evidence" value="ECO:0007669"/>
    <property type="project" value="UniProtKB-KW"/>
</dbReference>
<evidence type="ECO:0000259" key="6">
    <source>
        <dbReference type="Pfam" id="PF00561"/>
    </source>
</evidence>
<dbReference type="Gene3D" id="3.40.50.1820">
    <property type="entry name" value="alpha/beta hydrolase"/>
    <property type="match status" value="1"/>
</dbReference>
<gene>
    <name evidence="7" type="ORF">D3871_23150</name>
</gene>
<reference evidence="8" key="1">
    <citation type="submission" date="2018-09" db="EMBL/GenBank/DDBJ databases">
        <authorList>
            <person name="Zhu H."/>
        </authorList>
    </citation>
    <scope>NUCLEOTIDE SEQUENCE [LARGE SCALE GENOMIC DNA]</scope>
    <source>
        <strain evidence="8">K1R23-30</strain>
    </source>
</reference>
<evidence type="ECO:0000256" key="3">
    <source>
        <dbReference type="ARBA" id="ARBA00022630"/>
    </source>
</evidence>
<evidence type="ECO:0000313" key="8">
    <source>
        <dbReference type="Proteomes" id="UP000265955"/>
    </source>
</evidence>
<evidence type="ECO:0000313" key="7">
    <source>
        <dbReference type="EMBL" id="RJF96377.1"/>
    </source>
</evidence>
<keyword evidence="5" id="KW-0560">Oxidoreductase</keyword>
<organism evidence="7 8">
    <name type="scientific">Noviherbaspirillum saxi</name>
    <dbReference type="NCBI Taxonomy" id="2320863"/>
    <lineage>
        <taxon>Bacteria</taxon>
        <taxon>Pseudomonadati</taxon>
        <taxon>Pseudomonadota</taxon>
        <taxon>Betaproteobacteria</taxon>
        <taxon>Burkholderiales</taxon>
        <taxon>Oxalobacteraceae</taxon>
        <taxon>Noviherbaspirillum</taxon>
    </lineage>
</organism>
<feature type="domain" description="AB hydrolase-1" evidence="6">
    <location>
        <begin position="258"/>
        <end position="557"/>
    </location>
</feature>
<dbReference type="SUPFAM" id="SSF53474">
    <property type="entry name" value="alpha/beta-Hydrolases"/>
    <property type="match status" value="1"/>
</dbReference>
<dbReference type="GO" id="GO:0016491">
    <property type="term" value="F:oxidoreductase activity"/>
    <property type="evidence" value="ECO:0007669"/>
    <property type="project" value="UniProtKB-KW"/>
</dbReference>
<dbReference type="RefSeq" id="WP_119771519.1">
    <property type="nucleotide sequence ID" value="NZ_QYUO01000002.1"/>
</dbReference>
<keyword evidence="7" id="KW-0378">Hydrolase</keyword>
<dbReference type="OrthoDB" id="9787779at2"/>
<dbReference type="EMBL" id="QYUO01000002">
    <property type="protein sequence ID" value="RJF96377.1"/>
    <property type="molecule type" value="Genomic_DNA"/>
</dbReference>
<sequence length="581" mass="64255">MSSELQGVQIHFAEVMKGYVSAEATTFEDGYSDGQAAGHALALHVSVGIGDLGAFLDKPEHAGTLSGHVDCPLFGGVCPVQSGTFRLMPDTADRDRKVMYYQVYCTTPRGEAITFVGNKQVQHDAPLDAWKDTTTLFVNIYRGHVDPAQPAQGSVWATGIVSLGLLDFMQVLRGLRATDRDGSTSAHGLLAFGRFFAGKLWDVYGPHLPPAPRQPSRVYAKFTTEGVSGADISVHPFLTADGLRLELTRFARKPCDDVVLVVHGLTSSSDMFIMPEHRNLVQTLLDEGYGEVWTLDYRGSCRFPYNLARSSYTFDDIALFDHPAALHELRRHIGPQRRIHVIAHCVGALTMAMSLFGKTIEGITSVILNSVALTLYVPKWSQYKLGLGPWASDYLLGIEYYNPGWRRERGLSIGKLLALGAGLVHQECDSPECHMLSFMWGSGRPALFNHANLLPVTHDRLGDLFGGVSVHYYRHVHKMVTSGHRAVKFDPGNPRYAVLPDDYTASAAEIDTPILFVQGQDNRVFADSNIHCHEMLEKIVPGRHRLHVVPGYGHQDIFMGKDVATDVFPHLLSFLREHSHD</sequence>
<dbReference type="Proteomes" id="UP000265955">
    <property type="component" value="Unassembled WGS sequence"/>
</dbReference>
<evidence type="ECO:0000256" key="4">
    <source>
        <dbReference type="ARBA" id="ARBA00022827"/>
    </source>
</evidence>
<dbReference type="Pfam" id="PF00561">
    <property type="entry name" value="Abhydrolase_1"/>
    <property type="match status" value="1"/>
</dbReference>
<proteinExistence type="inferred from homology"/>
<name>A0A3A3FM43_9BURK</name>
<evidence type="ECO:0000256" key="2">
    <source>
        <dbReference type="ARBA" id="ARBA00010790"/>
    </source>
</evidence>
<dbReference type="InterPro" id="IPR000073">
    <property type="entry name" value="AB_hydrolase_1"/>
</dbReference>
<keyword evidence="3" id="KW-0285">Flavoprotein</keyword>
<dbReference type="AlphaFoldDB" id="A0A3A3FM43"/>
<accession>A0A3A3FM43</accession>